<dbReference type="Proteomes" id="UP000799118">
    <property type="component" value="Unassembled WGS sequence"/>
</dbReference>
<feature type="compositionally biased region" description="Basic and acidic residues" evidence="1">
    <location>
        <begin position="127"/>
        <end position="160"/>
    </location>
</feature>
<protein>
    <submittedName>
        <fullName evidence="2">Uncharacterized protein</fullName>
    </submittedName>
</protein>
<dbReference type="AlphaFoldDB" id="A0A6A4IMC0"/>
<feature type="region of interest" description="Disordered" evidence="1">
    <location>
        <begin position="1"/>
        <end position="20"/>
    </location>
</feature>
<evidence type="ECO:0000256" key="1">
    <source>
        <dbReference type="SAM" id="MobiDB-lite"/>
    </source>
</evidence>
<organism evidence="2 3">
    <name type="scientific">Gymnopus androsaceus JB14</name>
    <dbReference type="NCBI Taxonomy" id="1447944"/>
    <lineage>
        <taxon>Eukaryota</taxon>
        <taxon>Fungi</taxon>
        <taxon>Dikarya</taxon>
        <taxon>Basidiomycota</taxon>
        <taxon>Agaricomycotina</taxon>
        <taxon>Agaricomycetes</taxon>
        <taxon>Agaricomycetidae</taxon>
        <taxon>Agaricales</taxon>
        <taxon>Marasmiineae</taxon>
        <taxon>Omphalotaceae</taxon>
        <taxon>Gymnopus</taxon>
    </lineage>
</organism>
<evidence type="ECO:0000313" key="2">
    <source>
        <dbReference type="EMBL" id="KAE9410643.1"/>
    </source>
</evidence>
<feature type="compositionally biased region" description="Basic and acidic residues" evidence="1">
    <location>
        <begin position="41"/>
        <end position="50"/>
    </location>
</feature>
<dbReference type="EMBL" id="ML769385">
    <property type="protein sequence ID" value="KAE9410643.1"/>
    <property type="molecule type" value="Genomic_DNA"/>
</dbReference>
<name>A0A6A4IMC0_9AGAR</name>
<keyword evidence="3" id="KW-1185">Reference proteome</keyword>
<reference evidence="2" key="1">
    <citation type="journal article" date="2019" name="Environ. Microbiol.">
        <title>Fungal ecological strategies reflected in gene transcription - a case study of two litter decomposers.</title>
        <authorList>
            <person name="Barbi F."/>
            <person name="Kohler A."/>
            <person name="Barry K."/>
            <person name="Baskaran P."/>
            <person name="Daum C."/>
            <person name="Fauchery L."/>
            <person name="Ihrmark K."/>
            <person name="Kuo A."/>
            <person name="LaButti K."/>
            <person name="Lipzen A."/>
            <person name="Morin E."/>
            <person name="Grigoriev I.V."/>
            <person name="Henrissat B."/>
            <person name="Lindahl B."/>
            <person name="Martin F."/>
        </authorList>
    </citation>
    <scope>NUCLEOTIDE SEQUENCE</scope>
    <source>
        <strain evidence="2">JB14</strain>
    </source>
</reference>
<feature type="region of interest" description="Disordered" evidence="1">
    <location>
        <begin position="127"/>
        <end position="161"/>
    </location>
</feature>
<feature type="compositionally biased region" description="Polar residues" evidence="1">
    <location>
        <begin position="1"/>
        <end position="17"/>
    </location>
</feature>
<gene>
    <name evidence="2" type="ORF">BT96DRAFT_969619</name>
</gene>
<feature type="region of interest" description="Disordered" evidence="1">
    <location>
        <begin position="178"/>
        <end position="197"/>
    </location>
</feature>
<accession>A0A6A4IMC0</accession>
<sequence>MNANLQKDPTVLMSNSAVGDVDESLEDMDLVYPEDPLDSSALDKVEPVKEEENEPSIAHLPEDKSVFDSSHNVVPQNKSCLPVPSSSSNTSYFIARVNSVPSPPTTSDSSRLNLNLRWVPQDKEVAKMEREAKRNAKKLEKERRRIEREGKRKLKMDALAKKNRKSKWIPWVPQDKEVAKMEREAKRDAEKLEKKCS</sequence>
<feature type="region of interest" description="Disordered" evidence="1">
    <location>
        <begin position="33"/>
        <end position="71"/>
    </location>
</feature>
<proteinExistence type="predicted"/>
<evidence type="ECO:0000313" key="3">
    <source>
        <dbReference type="Proteomes" id="UP000799118"/>
    </source>
</evidence>